<dbReference type="EMBL" id="MJFZ01000139">
    <property type="protein sequence ID" value="RAW36421.1"/>
    <property type="molecule type" value="Genomic_DNA"/>
</dbReference>
<reference evidence="5" key="2">
    <citation type="submission" date="2018-05" db="EMBL/GenBank/DDBJ databases">
        <title>Effector identification in a new, highly contiguous assembly of the strawberry crown rot pathogen Phytophthora cactorum.</title>
        <authorList>
            <person name="Armitage A.D."/>
            <person name="Nellist C.F."/>
            <person name="Bates H."/>
            <person name="Vickerstaff R.J."/>
            <person name="Harrison R.J."/>
        </authorList>
    </citation>
    <scope>NUCLEOTIDE SEQUENCE</scope>
    <source>
        <strain evidence="1">15-7</strain>
        <strain evidence="2">4032</strain>
        <strain evidence="3">4040</strain>
        <strain evidence="4">P415</strain>
        <strain evidence="5">P421</strain>
    </source>
</reference>
<name>A0A329SIN7_9STRA</name>
<evidence type="ECO:0000313" key="5">
    <source>
        <dbReference type="EMBL" id="KAG3215242.1"/>
    </source>
</evidence>
<dbReference type="Proteomes" id="UP000736787">
    <property type="component" value="Unassembled WGS sequence"/>
</dbReference>
<organism evidence="6 7">
    <name type="scientific">Phytophthora cactorum</name>
    <dbReference type="NCBI Taxonomy" id="29920"/>
    <lineage>
        <taxon>Eukaryota</taxon>
        <taxon>Sar</taxon>
        <taxon>Stramenopiles</taxon>
        <taxon>Oomycota</taxon>
        <taxon>Peronosporomycetes</taxon>
        <taxon>Peronosporales</taxon>
        <taxon>Peronosporaceae</taxon>
        <taxon>Phytophthora</taxon>
    </lineage>
</organism>
<reference evidence="6 7" key="1">
    <citation type="submission" date="2018-01" db="EMBL/GenBank/DDBJ databases">
        <title>Draft genome of the strawberry crown rot pathogen Phytophthora cactorum.</title>
        <authorList>
            <person name="Armitage A.D."/>
            <person name="Lysoe E."/>
            <person name="Nellist C.F."/>
            <person name="Harrison R.J."/>
            <person name="Brurberg M.B."/>
        </authorList>
    </citation>
    <scope>NUCLEOTIDE SEQUENCE [LARGE SCALE GENOMIC DNA]</scope>
    <source>
        <strain evidence="6 7">10300</strain>
    </source>
</reference>
<evidence type="ECO:0000313" key="3">
    <source>
        <dbReference type="EMBL" id="KAG2920330.1"/>
    </source>
</evidence>
<proteinExistence type="predicted"/>
<dbReference type="EMBL" id="RCMI01000333">
    <property type="protein sequence ID" value="KAG2916717.1"/>
    <property type="molecule type" value="Genomic_DNA"/>
</dbReference>
<dbReference type="Proteomes" id="UP000697107">
    <property type="component" value="Unassembled WGS sequence"/>
</dbReference>
<evidence type="ECO:0000313" key="7">
    <source>
        <dbReference type="Proteomes" id="UP000251314"/>
    </source>
</evidence>
<dbReference type="OrthoDB" id="97058at2759"/>
<accession>A0A329SIN7</accession>
<dbReference type="EMBL" id="RCMV01000572">
    <property type="protein sequence ID" value="KAG3215242.1"/>
    <property type="molecule type" value="Genomic_DNA"/>
</dbReference>
<dbReference type="AlphaFoldDB" id="A0A329SIN7"/>
<protein>
    <submittedName>
        <fullName evidence="6">Uncharacterized protein</fullName>
    </submittedName>
</protein>
<comment type="caution">
    <text evidence="6">The sequence shown here is derived from an EMBL/GenBank/DDBJ whole genome shotgun (WGS) entry which is preliminary data.</text>
</comment>
<gene>
    <name evidence="6" type="ORF">PC110_g7289</name>
    <name evidence="1" type="ORF">PC113_g5059</name>
    <name evidence="2" type="ORF">PC115_g10929</name>
    <name evidence="3" type="ORF">PC117_g16508</name>
    <name evidence="4" type="ORF">PC118_g15559</name>
    <name evidence="5" type="ORF">PC129_g13870</name>
</gene>
<evidence type="ECO:0000313" key="6">
    <source>
        <dbReference type="EMBL" id="RAW36421.1"/>
    </source>
</evidence>
<dbReference type="Proteomes" id="UP000735874">
    <property type="component" value="Unassembled WGS sequence"/>
</dbReference>
<dbReference type="Proteomes" id="UP000251314">
    <property type="component" value="Unassembled WGS sequence"/>
</dbReference>
<keyword evidence="7" id="KW-1185">Reference proteome</keyword>
<evidence type="ECO:0000313" key="4">
    <source>
        <dbReference type="EMBL" id="KAG2972669.1"/>
    </source>
</evidence>
<sequence>MTEGNDMVATWVEKSTTLQRKYKGMVKMVMVDAVTKTKKVITVDALWVDAATKILSPRLMYTQLGHKTQMNDDQDTNTLFNPVLKIHLEAPHSRWLVSVGCGDSAAKQIFSLNAGFGPVKRFIKGAAFASSSC</sequence>
<dbReference type="EMBL" id="RCMG01000094">
    <property type="protein sequence ID" value="KAG2863866.1"/>
    <property type="molecule type" value="Genomic_DNA"/>
</dbReference>
<evidence type="ECO:0000313" key="1">
    <source>
        <dbReference type="EMBL" id="KAG2863866.1"/>
    </source>
</evidence>
<dbReference type="Proteomes" id="UP000774804">
    <property type="component" value="Unassembled WGS sequence"/>
</dbReference>
<evidence type="ECO:0000313" key="2">
    <source>
        <dbReference type="EMBL" id="KAG2916717.1"/>
    </source>
</evidence>
<dbReference type="EMBL" id="RCMK01000588">
    <property type="protein sequence ID" value="KAG2920330.1"/>
    <property type="molecule type" value="Genomic_DNA"/>
</dbReference>
<dbReference type="EMBL" id="RCML01000609">
    <property type="protein sequence ID" value="KAG2972669.1"/>
    <property type="molecule type" value="Genomic_DNA"/>
</dbReference>
<dbReference type="VEuPathDB" id="FungiDB:PC110_g7289"/>
<dbReference type="Proteomes" id="UP000760860">
    <property type="component" value="Unassembled WGS sequence"/>
</dbReference>